<keyword evidence="6" id="KW-1185">Reference proteome</keyword>
<dbReference type="RefSeq" id="WP_173804417.1">
    <property type="nucleotide sequence ID" value="NZ_JABSNM010000004.1"/>
</dbReference>
<sequence length="330" mass="33865">MPLPSSPASPAAPAVLISEVGPRDGLQSVAAVMPTAAKLAWIDALHAAGVREIEVGSFVPAARLPQMADVAEVVRHAVALPGWTVMALVPNLRGAEAALAAGVHKLTLPLSASEAHSQANVRRSRAQMLDELRAIDRLRDRVAPGVALEVGLSTAFGCTLQGPVAEDEVVRLAAAAVEAGADEVGLSDTTGMADPAQVRRRFRQVHAAIGRHLGAAHLHNTRGLGLANVLAALDAGVRTFDSSQGGLGGCPYAPGASGNVVTEDLVFMLEAMGLDTGIDLERLMAAREVLRAGLPGEPLHGMTPEAGLPPGFVYADGRRPAGVTPAPEAA</sequence>
<accession>A0ABX2G203</accession>
<dbReference type="EMBL" id="JABSNM010000004">
    <property type="protein sequence ID" value="NRT55437.1"/>
    <property type="molecule type" value="Genomic_DNA"/>
</dbReference>
<dbReference type="EC" id="4.1.3.4" evidence="5"/>
<dbReference type="NCBIfam" id="NF004283">
    <property type="entry name" value="PRK05692.1"/>
    <property type="match status" value="1"/>
</dbReference>
<evidence type="ECO:0000259" key="4">
    <source>
        <dbReference type="PROSITE" id="PS50991"/>
    </source>
</evidence>
<reference evidence="5 6" key="1">
    <citation type="submission" date="2020-05" db="EMBL/GenBank/DDBJ databases">
        <title>Genomic Encyclopedia of Type Strains, Phase IV (KMG-V): Genome sequencing to study the core and pangenomes of soil and plant-associated prokaryotes.</title>
        <authorList>
            <person name="Whitman W."/>
        </authorList>
    </citation>
    <scope>NUCLEOTIDE SEQUENCE [LARGE SCALE GENOMIC DNA]</scope>
    <source>
        <strain evidence="5 6">C29</strain>
    </source>
</reference>
<dbReference type="PROSITE" id="PS50991">
    <property type="entry name" value="PYR_CT"/>
    <property type="match status" value="1"/>
</dbReference>
<dbReference type="InterPro" id="IPR043594">
    <property type="entry name" value="HMGL"/>
</dbReference>
<dbReference type="GO" id="GO:0004419">
    <property type="term" value="F:hydroxymethylglutaryl-CoA lyase activity"/>
    <property type="evidence" value="ECO:0007669"/>
    <property type="project" value="UniProtKB-EC"/>
</dbReference>
<feature type="domain" description="Pyruvate carboxyltransferase" evidence="4">
    <location>
        <begin position="15"/>
        <end position="284"/>
    </location>
</feature>
<protein>
    <submittedName>
        <fullName evidence="5">Hydroxymethylglutaryl-CoA lyase</fullName>
        <ecNumber evidence="5">4.1.3.4</ecNumber>
    </submittedName>
</protein>
<proteinExistence type="inferred from homology"/>
<comment type="caution">
    <text evidence="5">The sequence shown here is derived from an EMBL/GenBank/DDBJ whole genome shotgun (WGS) entry which is preliminary data.</text>
</comment>
<evidence type="ECO:0000256" key="3">
    <source>
        <dbReference type="ARBA" id="ARBA00023239"/>
    </source>
</evidence>
<keyword evidence="2" id="KW-0479">Metal-binding</keyword>
<evidence type="ECO:0000256" key="2">
    <source>
        <dbReference type="ARBA" id="ARBA00022723"/>
    </source>
</evidence>
<evidence type="ECO:0000313" key="5">
    <source>
        <dbReference type="EMBL" id="NRT55437.1"/>
    </source>
</evidence>
<evidence type="ECO:0000313" key="6">
    <source>
        <dbReference type="Proteomes" id="UP001516061"/>
    </source>
</evidence>
<keyword evidence="3 5" id="KW-0456">Lyase</keyword>
<dbReference type="SUPFAM" id="SSF51569">
    <property type="entry name" value="Aldolase"/>
    <property type="match status" value="1"/>
</dbReference>
<dbReference type="PANTHER" id="PTHR42738:SF7">
    <property type="entry name" value="HYDROXYMETHYLGLUTARYL-COA LYASE"/>
    <property type="match status" value="1"/>
</dbReference>
<dbReference type="PANTHER" id="PTHR42738">
    <property type="entry name" value="HYDROXYMETHYLGLUTARYL-COA LYASE"/>
    <property type="match status" value="1"/>
</dbReference>
<dbReference type="InterPro" id="IPR000891">
    <property type="entry name" value="PYR_CT"/>
</dbReference>
<evidence type="ECO:0000256" key="1">
    <source>
        <dbReference type="ARBA" id="ARBA00009405"/>
    </source>
</evidence>
<dbReference type="CDD" id="cd07938">
    <property type="entry name" value="DRE_TIM_HMGL"/>
    <property type="match status" value="1"/>
</dbReference>
<organism evidence="5 6">
    <name type="scientific">Sphaerotilus uruguayifluvii</name>
    <dbReference type="NCBI Taxonomy" id="2735897"/>
    <lineage>
        <taxon>Bacteria</taxon>
        <taxon>Pseudomonadati</taxon>
        <taxon>Pseudomonadota</taxon>
        <taxon>Betaproteobacteria</taxon>
        <taxon>Burkholderiales</taxon>
        <taxon>Sphaerotilaceae</taxon>
        <taxon>Sphaerotilus</taxon>
    </lineage>
</organism>
<dbReference type="Gene3D" id="3.20.20.70">
    <property type="entry name" value="Aldolase class I"/>
    <property type="match status" value="1"/>
</dbReference>
<gene>
    <name evidence="5" type="ORF">HNQ01_001149</name>
</gene>
<dbReference type="Pfam" id="PF00682">
    <property type="entry name" value="HMGL-like"/>
    <property type="match status" value="1"/>
</dbReference>
<dbReference type="Proteomes" id="UP001516061">
    <property type="component" value="Unassembled WGS sequence"/>
</dbReference>
<dbReference type="InterPro" id="IPR013785">
    <property type="entry name" value="Aldolase_TIM"/>
</dbReference>
<name>A0ABX2G203_9BURK</name>
<comment type="similarity">
    <text evidence="1">Belongs to the HMG-CoA lyase family.</text>
</comment>